<evidence type="ECO:0000313" key="2">
    <source>
        <dbReference type="Proteomes" id="UP000016924"/>
    </source>
</evidence>
<dbReference type="AlphaFoldDB" id="R7Z7B3"/>
<dbReference type="GeneID" id="19906484"/>
<accession>R7Z7B3</accession>
<name>R7Z7B3_CONA1</name>
<evidence type="ECO:0008006" key="3">
    <source>
        <dbReference type="Google" id="ProtNLM"/>
    </source>
</evidence>
<evidence type="ECO:0000313" key="1">
    <source>
        <dbReference type="EMBL" id="EON69909.1"/>
    </source>
</evidence>
<dbReference type="EMBL" id="JH767640">
    <property type="protein sequence ID" value="EON69909.1"/>
    <property type="molecule type" value="Genomic_DNA"/>
</dbReference>
<protein>
    <recommendedName>
        <fullName evidence="3">MalT-like TPR region domain-containing protein</fullName>
    </recommendedName>
</protein>
<gene>
    <name evidence="1" type="ORF">W97_09173</name>
</gene>
<keyword evidence="2" id="KW-1185">Reference proteome</keyword>
<dbReference type="HOGENOM" id="CLU_1272218_0_0_1"/>
<proteinExistence type="predicted"/>
<organism evidence="1 2">
    <name type="scientific">Coniosporium apollinis (strain CBS 100218)</name>
    <name type="common">Rock-inhabiting black yeast</name>
    <dbReference type="NCBI Taxonomy" id="1168221"/>
    <lineage>
        <taxon>Eukaryota</taxon>
        <taxon>Fungi</taxon>
        <taxon>Dikarya</taxon>
        <taxon>Ascomycota</taxon>
        <taxon>Pezizomycotina</taxon>
        <taxon>Dothideomycetes</taxon>
        <taxon>Dothideomycetes incertae sedis</taxon>
        <taxon>Coniosporium</taxon>
    </lineage>
</organism>
<reference evidence="2" key="1">
    <citation type="submission" date="2012-06" db="EMBL/GenBank/DDBJ databases">
        <title>The genome sequence of Coniosporium apollinis CBS 100218.</title>
        <authorList>
            <consortium name="The Broad Institute Genome Sequencing Platform"/>
            <person name="Cuomo C."/>
            <person name="Gorbushina A."/>
            <person name="Noack S."/>
            <person name="Walker B."/>
            <person name="Young S.K."/>
            <person name="Zeng Q."/>
            <person name="Gargeya S."/>
            <person name="Fitzgerald M."/>
            <person name="Haas B."/>
            <person name="Abouelleil A."/>
            <person name="Alvarado L."/>
            <person name="Arachchi H.M."/>
            <person name="Berlin A.M."/>
            <person name="Chapman S.B."/>
            <person name="Goldberg J."/>
            <person name="Griggs A."/>
            <person name="Gujja S."/>
            <person name="Hansen M."/>
            <person name="Howarth C."/>
            <person name="Imamovic A."/>
            <person name="Larimer J."/>
            <person name="McCowan C."/>
            <person name="Montmayeur A."/>
            <person name="Murphy C."/>
            <person name="Neiman D."/>
            <person name="Pearson M."/>
            <person name="Priest M."/>
            <person name="Roberts A."/>
            <person name="Saif S."/>
            <person name="Shea T."/>
            <person name="Sisk P."/>
            <person name="Sykes S."/>
            <person name="Wortman J."/>
            <person name="Nusbaum C."/>
            <person name="Birren B."/>
        </authorList>
    </citation>
    <scope>NUCLEOTIDE SEQUENCE [LARGE SCALE GENOMIC DNA]</scope>
    <source>
        <strain evidence="2">CBS 100218</strain>
    </source>
</reference>
<dbReference type="RefSeq" id="XP_007785226.1">
    <property type="nucleotide sequence ID" value="XM_007787036.1"/>
</dbReference>
<dbReference type="Proteomes" id="UP000016924">
    <property type="component" value="Unassembled WGS sequence"/>
</dbReference>
<sequence length="217" mass="25160">MQGDQIDATIEGFQALYSRANTLQVFRLAGFCAIQLSIDYAQRRDWDKSVEWGQRALDIAEEYQDCNLGSEAAKSIILSKRERLRHSPYRSGFEELINFLITWAEKNRQMGNVENQMDKYGLLSNVEILRANRFEDVEKREASRRCLAWLEQAEGLVNLLPEREQTSAIAEIKFKSFYALLLLDQRTAAIETLRLAHLLFQRDGKHREAQKMLTIIS</sequence>